<dbReference type="InterPro" id="IPR016088">
    <property type="entry name" value="Chalcone_isomerase_3-sand"/>
</dbReference>
<dbReference type="Proteomes" id="UP000750711">
    <property type="component" value="Unassembled WGS sequence"/>
</dbReference>
<comment type="caution">
    <text evidence="4">The sequence shown here is derived from an EMBL/GenBank/DDBJ whole genome shotgun (WGS) entry which is preliminary data.</text>
</comment>
<evidence type="ECO:0000313" key="4">
    <source>
        <dbReference type="EMBL" id="KAH0564766.1"/>
    </source>
</evidence>
<proteinExistence type="predicted"/>
<dbReference type="Pfam" id="PF16035">
    <property type="entry name" value="Chalcone_2"/>
    <property type="match status" value="1"/>
</dbReference>
<dbReference type="AlphaFoldDB" id="A0A9P8RSB3"/>
<evidence type="ECO:0000256" key="2">
    <source>
        <dbReference type="SAM" id="Phobius"/>
    </source>
</evidence>
<dbReference type="Gene3D" id="3.50.70.10">
    <property type="match status" value="1"/>
</dbReference>
<dbReference type="SUPFAM" id="SSF54626">
    <property type="entry name" value="Chalcone isomerase"/>
    <property type="match status" value="1"/>
</dbReference>
<name>A0A9P8RSB3_9PEZI</name>
<dbReference type="PANTHER" id="PTHR47284">
    <property type="entry name" value="FATTY-ACID-BINDING PROTEIN 2"/>
    <property type="match status" value="1"/>
</dbReference>
<dbReference type="GO" id="GO:0016872">
    <property type="term" value="F:intramolecular lyase activity"/>
    <property type="evidence" value="ECO:0007669"/>
    <property type="project" value="InterPro"/>
</dbReference>
<dbReference type="EMBL" id="JAGHQM010000182">
    <property type="protein sequence ID" value="KAH0564766.1"/>
    <property type="molecule type" value="Genomic_DNA"/>
</dbReference>
<keyword evidence="2" id="KW-0472">Membrane</keyword>
<organism evidence="4 5">
    <name type="scientific">Trichoglossum hirsutum</name>
    <dbReference type="NCBI Taxonomy" id="265104"/>
    <lineage>
        <taxon>Eukaryota</taxon>
        <taxon>Fungi</taxon>
        <taxon>Dikarya</taxon>
        <taxon>Ascomycota</taxon>
        <taxon>Pezizomycotina</taxon>
        <taxon>Geoglossomycetes</taxon>
        <taxon>Geoglossales</taxon>
        <taxon>Geoglossaceae</taxon>
        <taxon>Trichoglossum</taxon>
    </lineage>
</organism>
<sequence length="283" mass="31425">MNPSARLHRSLFRCLQCLHQRLPPVANSKHILRQQQQQQQQQRHISSSRRLLLSSRPDSITRHRLDAERRAYYQRRVYYAASGALACMVAIWVLATSVELPPNAEKNDASASSAEALGGKDVVVVNGREAEEVSTGTSAVPSFPKTISLSNEQGTKTEYRLLGLGVRTVSFLKIQVYIAGLYVAESDIPALQAALIRQLPSSAADERERLREMLLDPEKSEEVWSRALKSGGFSTLWRIVPTRATDFMHLRDGWVRGITSRSGSKSAITGAGDEYGDEGFRTS</sequence>
<dbReference type="InterPro" id="IPR036298">
    <property type="entry name" value="Chalcone_isomerase_sf"/>
</dbReference>
<reference evidence="4" key="1">
    <citation type="submission" date="2021-03" db="EMBL/GenBank/DDBJ databases">
        <title>Comparative genomics and phylogenomic investigation of the class Geoglossomycetes provide insights into ecological specialization and systematics.</title>
        <authorList>
            <person name="Melie T."/>
            <person name="Pirro S."/>
            <person name="Miller A.N."/>
            <person name="Quandt A."/>
        </authorList>
    </citation>
    <scope>NUCLEOTIDE SEQUENCE</scope>
    <source>
        <strain evidence="4">CAQ_001_2017</strain>
    </source>
</reference>
<gene>
    <name evidence="4" type="ORF">GP486_001849</name>
</gene>
<keyword evidence="2" id="KW-1133">Transmembrane helix</keyword>
<feature type="domain" description="Chalcone isomerase" evidence="3">
    <location>
        <begin position="157"/>
        <end position="274"/>
    </location>
</feature>
<evidence type="ECO:0000313" key="5">
    <source>
        <dbReference type="Proteomes" id="UP000750711"/>
    </source>
</evidence>
<feature type="non-terminal residue" evidence="4">
    <location>
        <position position="283"/>
    </location>
</feature>
<keyword evidence="2" id="KW-0812">Transmembrane</keyword>
<protein>
    <recommendedName>
        <fullName evidence="3">Chalcone isomerase domain-containing protein</fullName>
    </recommendedName>
</protein>
<evidence type="ECO:0000259" key="3">
    <source>
        <dbReference type="Pfam" id="PF16035"/>
    </source>
</evidence>
<accession>A0A9P8RSB3</accession>
<evidence type="ECO:0000256" key="1">
    <source>
        <dbReference type="SAM" id="MobiDB-lite"/>
    </source>
</evidence>
<dbReference type="InterPro" id="IPR016087">
    <property type="entry name" value="Chalcone_isomerase"/>
</dbReference>
<dbReference type="PANTHER" id="PTHR47284:SF3">
    <property type="entry name" value="FATTY-ACID-BINDING PROTEIN 2"/>
    <property type="match status" value="1"/>
</dbReference>
<feature type="transmembrane region" description="Helical" evidence="2">
    <location>
        <begin position="77"/>
        <end position="95"/>
    </location>
</feature>
<keyword evidence="5" id="KW-1185">Reference proteome</keyword>
<feature type="region of interest" description="Disordered" evidence="1">
    <location>
        <begin position="261"/>
        <end position="283"/>
    </location>
</feature>